<evidence type="ECO:0000313" key="10">
    <source>
        <dbReference type="EMBL" id="MFE8703485.1"/>
    </source>
</evidence>
<feature type="transmembrane region" description="Helical" evidence="8">
    <location>
        <begin position="279"/>
        <end position="300"/>
    </location>
</feature>
<dbReference type="RefSeq" id="WP_389364062.1">
    <property type="nucleotide sequence ID" value="NZ_JBIACK010000016.1"/>
</dbReference>
<name>A0ABW6KKX0_9BACI</name>
<organism evidence="10 11">
    <name type="scientific">Cytobacillus spartinae</name>
    <dbReference type="NCBI Taxonomy" id="3299023"/>
    <lineage>
        <taxon>Bacteria</taxon>
        <taxon>Bacillati</taxon>
        <taxon>Bacillota</taxon>
        <taxon>Bacilli</taxon>
        <taxon>Bacillales</taxon>
        <taxon>Bacillaceae</taxon>
        <taxon>Cytobacillus</taxon>
    </lineage>
</organism>
<evidence type="ECO:0000256" key="6">
    <source>
        <dbReference type="ARBA" id="ARBA00022989"/>
    </source>
</evidence>
<gene>
    <name evidence="10" type="ORF">ACFYKX_23250</name>
</gene>
<dbReference type="PANTHER" id="PTHR43568:SF1">
    <property type="entry name" value="P PROTEIN"/>
    <property type="match status" value="1"/>
</dbReference>
<feature type="domain" description="Citrate transporter-like" evidence="9">
    <location>
        <begin position="14"/>
        <end position="367"/>
    </location>
</feature>
<feature type="transmembrane region" description="Helical" evidence="8">
    <location>
        <begin position="172"/>
        <end position="195"/>
    </location>
</feature>
<feature type="transmembrane region" description="Helical" evidence="8">
    <location>
        <begin position="133"/>
        <end position="152"/>
    </location>
</feature>
<accession>A0ABW6KKX0</accession>
<dbReference type="PRINTS" id="PR00758">
    <property type="entry name" value="ARSENICPUMP"/>
</dbReference>
<keyword evidence="4" id="KW-1003">Cell membrane</keyword>
<feature type="transmembrane region" description="Helical" evidence="8">
    <location>
        <begin position="29"/>
        <end position="48"/>
    </location>
</feature>
<dbReference type="PANTHER" id="PTHR43568">
    <property type="entry name" value="P PROTEIN"/>
    <property type="match status" value="1"/>
</dbReference>
<evidence type="ECO:0000259" key="9">
    <source>
        <dbReference type="Pfam" id="PF03600"/>
    </source>
</evidence>
<feature type="transmembrane region" description="Helical" evidence="8">
    <location>
        <begin position="55"/>
        <end position="74"/>
    </location>
</feature>
<reference evidence="10 11" key="1">
    <citation type="submission" date="2024-08" db="EMBL/GenBank/DDBJ databases">
        <title>Two novel Cytobacillus novel species.</title>
        <authorList>
            <person name="Liu G."/>
        </authorList>
    </citation>
    <scope>NUCLEOTIDE SEQUENCE [LARGE SCALE GENOMIC DNA]</scope>
    <source>
        <strain evidence="10 11">FJAT-54145</strain>
    </source>
</reference>
<feature type="transmembrane region" description="Helical" evidence="8">
    <location>
        <begin position="364"/>
        <end position="389"/>
    </location>
</feature>
<dbReference type="InterPro" id="IPR051475">
    <property type="entry name" value="Diverse_Ion_Transporter"/>
</dbReference>
<evidence type="ECO:0000256" key="5">
    <source>
        <dbReference type="ARBA" id="ARBA00022692"/>
    </source>
</evidence>
<evidence type="ECO:0000256" key="1">
    <source>
        <dbReference type="ARBA" id="ARBA00004651"/>
    </source>
</evidence>
<feature type="transmembrane region" description="Helical" evidence="8">
    <location>
        <begin position="94"/>
        <end position="121"/>
    </location>
</feature>
<feature type="transmembrane region" description="Helical" evidence="8">
    <location>
        <begin position="401"/>
        <end position="422"/>
    </location>
</feature>
<evidence type="ECO:0000256" key="3">
    <source>
        <dbReference type="ARBA" id="ARBA00022448"/>
    </source>
</evidence>
<evidence type="ECO:0000256" key="7">
    <source>
        <dbReference type="ARBA" id="ARBA00023136"/>
    </source>
</evidence>
<evidence type="ECO:0000256" key="8">
    <source>
        <dbReference type="SAM" id="Phobius"/>
    </source>
</evidence>
<dbReference type="EMBL" id="JBIACK010000016">
    <property type="protein sequence ID" value="MFE8703485.1"/>
    <property type="molecule type" value="Genomic_DNA"/>
</dbReference>
<dbReference type="Pfam" id="PF03600">
    <property type="entry name" value="CitMHS"/>
    <property type="match status" value="1"/>
</dbReference>
<feature type="transmembrane region" description="Helical" evidence="8">
    <location>
        <begin position="223"/>
        <end position="244"/>
    </location>
</feature>
<keyword evidence="5 8" id="KW-0812">Transmembrane</keyword>
<feature type="transmembrane region" description="Helical" evidence="8">
    <location>
        <begin position="320"/>
        <end position="343"/>
    </location>
</feature>
<keyword evidence="3" id="KW-0813">Transport</keyword>
<comment type="subcellular location">
    <subcellularLocation>
        <location evidence="1">Cell membrane</location>
        <topology evidence="1">Multi-pass membrane protein</topology>
    </subcellularLocation>
</comment>
<evidence type="ECO:0000313" key="11">
    <source>
        <dbReference type="Proteomes" id="UP001601059"/>
    </source>
</evidence>
<keyword evidence="7 8" id="KW-0472">Membrane</keyword>
<dbReference type="InterPro" id="IPR000802">
    <property type="entry name" value="Arsenical_pump_ArsB"/>
</dbReference>
<proteinExistence type="inferred from homology"/>
<keyword evidence="6 8" id="KW-1133">Transmembrane helix</keyword>
<dbReference type="InterPro" id="IPR004680">
    <property type="entry name" value="Cit_transptr-like_dom"/>
</dbReference>
<evidence type="ECO:0000256" key="4">
    <source>
        <dbReference type="ARBA" id="ARBA00022475"/>
    </source>
</evidence>
<keyword evidence="11" id="KW-1185">Reference proteome</keyword>
<dbReference type="CDD" id="cd01116">
    <property type="entry name" value="P_permease"/>
    <property type="match status" value="1"/>
</dbReference>
<dbReference type="Proteomes" id="UP001601059">
    <property type="component" value="Unassembled WGS sequence"/>
</dbReference>
<protein>
    <submittedName>
        <fullName evidence="10">ArsB/NhaD family transporter</fullName>
    </submittedName>
</protein>
<comment type="similarity">
    <text evidence="2">Belongs to the CitM (TC 2.A.11) transporter family.</text>
</comment>
<evidence type="ECO:0000256" key="2">
    <source>
        <dbReference type="ARBA" id="ARBA00009843"/>
    </source>
</evidence>
<sequence>MTSILILIIFITAYIVIMSEVINRGLAAGLGGVCMLLVGLYDIEVALFEHIDWNTIALLFAMMIIVNICSKSGIFEYTAISLAQLVKGNGLLLLIMFSLLAAIGSAFLANVTIAMLLVPILFTLTRLLNLPPVPYLIAMILACNIGGTATLIGDPPNMMIGQAVDHFTFNSFLIHLSPIVAVIFLIVIVGLSILYRNQLYVSREKQLLLESLIARKYIKKDGALLRSTGVLFVTTAGFVLHPFIHVDLTTVALAGALLLMLLTEPLYDTEEILKQVEWGTLFFFIGLFLLVGGLEEAGFIDELARKIIYVTEGDMKTTTILILWATGLLSGFIDNIPFVAAMIPILHEFKELGIVNLDPMWWSLALGACLGGNGTLLGSSSNLVIVGLASKEKVYVHFREFLLIGIPVVILSLFISTIYIYFRYLRDFM</sequence>
<comment type="caution">
    <text evidence="10">The sequence shown here is derived from an EMBL/GenBank/DDBJ whole genome shotgun (WGS) entry which is preliminary data.</text>
</comment>